<evidence type="ECO:0000313" key="4">
    <source>
        <dbReference type="Proteomes" id="UP000234211"/>
    </source>
</evidence>
<name>A0A2H1YGP6_9FLAO</name>
<evidence type="ECO:0000313" key="3">
    <source>
        <dbReference type="EMBL" id="SOS74007.1"/>
    </source>
</evidence>
<feature type="domain" description="Secretion system C-terminal sorting" evidence="2">
    <location>
        <begin position="34"/>
        <end position="108"/>
    </location>
</feature>
<dbReference type="Pfam" id="PF18962">
    <property type="entry name" value="Por_Secre_tail"/>
    <property type="match status" value="1"/>
</dbReference>
<keyword evidence="1" id="KW-0732">Signal</keyword>
<organism evidence="3 4">
    <name type="scientific">Tenacibaculum piscium</name>
    <dbReference type="NCBI Taxonomy" id="1458515"/>
    <lineage>
        <taxon>Bacteria</taxon>
        <taxon>Pseudomonadati</taxon>
        <taxon>Bacteroidota</taxon>
        <taxon>Flavobacteriia</taxon>
        <taxon>Flavobacteriales</taxon>
        <taxon>Flavobacteriaceae</taxon>
        <taxon>Tenacibaculum</taxon>
    </lineage>
</organism>
<dbReference type="Proteomes" id="UP000234211">
    <property type="component" value="Unassembled WGS sequence"/>
</dbReference>
<proteinExistence type="predicted"/>
<dbReference type="NCBIfam" id="TIGR04183">
    <property type="entry name" value="Por_Secre_tail"/>
    <property type="match status" value="1"/>
</dbReference>
<evidence type="ECO:0000259" key="2">
    <source>
        <dbReference type="Pfam" id="PF18962"/>
    </source>
</evidence>
<evidence type="ECO:0000256" key="1">
    <source>
        <dbReference type="ARBA" id="ARBA00022729"/>
    </source>
</evidence>
<dbReference type="OrthoDB" id="1449234at2"/>
<dbReference type="RefSeq" id="WP_101916527.1">
    <property type="nucleotide sequence ID" value="NZ_OENF01000010.1"/>
</dbReference>
<keyword evidence="4" id="KW-1185">Reference proteome</keyword>
<sequence>MVKKLLFIFLLTTFSSFSQKKFEQKSIDKLIASPNPFVNKTTIFIDAKNNQNSTLTVRNILGKTVYSKQINLQNGRNAIPFERNDLKSGMYIYAIQSNKDVLSKRFIIK</sequence>
<dbReference type="InterPro" id="IPR026444">
    <property type="entry name" value="Secre_tail"/>
</dbReference>
<accession>A0A2H1YGP6</accession>
<dbReference type="AlphaFoldDB" id="A0A2H1YGP6"/>
<gene>
    <name evidence="3" type="ORF">TNO020_180036</name>
</gene>
<reference evidence="4" key="1">
    <citation type="submission" date="2017-11" db="EMBL/GenBank/DDBJ databases">
        <authorList>
            <person name="Duchaud E."/>
        </authorList>
    </citation>
    <scope>NUCLEOTIDE SEQUENCE [LARGE SCALE GENOMIC DNA]</scope>
    <source>
        <strain evidence="4">Tenacibaculum sp. TNO020</strain>
    </source>
</reference>
<dbReference type="EMBL" id="OENF01000010">
    <property type="protein sequence ID" value="SOS74007.1"/>
    <property type="molecule type" value="Genomic_DNA"/>
</dbReference>
<protein>
    <recommendedName>
        <fullName evidence="2">Secretion system C-terminal sorting domain-containing protein</fullName>
    </recommendedName>
</protein>